<organism evidence="1 2">
    <name type="scientific">Macaca mulatta</name>
    <name type="common">Rhesus macaque</name>
    <dbReference type="NCBI Taxonomy" id="9544"/>
    <lineage>
        <taxon>Eukaryota</taxon>
        <taxon>Metazoa</taxon>
        <taxon>Chordata</taxon>
        <taxon>Craniata</taxon>
        <taxon>Vertebrata</taxon>
        <taxon>Euteleostomi</taxon>
        <taxon>Mammalia</taxon>
        <taxon>Eutheria</taxon>
        <taxon>Euarchontoglires</taxon>
        <taxon>Primates</taxon>
        <taxon>Haplorrhini</taxon>
        <taxon>Catarrhini</taxon>
        <taxon>Cercopithecidae</taxon>
        <taxon>Cercopithecinae</taxon>
        <taxon>Macaca</taxon>
    </lineage>
</organism>
<dbReference type="Ensembl" id="ENSMMUT00000084601.1">
    <property type="protein sequence ID" value="ENSMMUP00000073231.1"/>
    <property type="gene ID" value="ENSMMUG00000062782.1"/>
</dbReference>
<dbReference type="Proteomes" id="UP000006718">
    <property type="component" value="Chromosome 2"/>
</dbReference>
<proteinExistence type="predicted"/>
<protein>
    <submittedName>
        <fullName evidence="1">Uncharacterized protein</fullName>
    </submittedName>
</protein>
<dbReference type="VEuPathDB" id="HostDB:ENSMMUG00000062782"/>
<sequence>MSLKPVGFRVYTSRVVAVESLLEVLWGGLGIVSGPMVLQTQFSGPLRDINYLLIFFFFLKGSLALLPRLECSCSILGHYNLCLQGLNDSRASASQVAAIIGAHHHAWSIFVFLAETGFHHVGQAGLELLTSSDPPASTSQSTGITGVSHPAWPLIIFYKFI</sequence>
<evidence type="ECO:0000313" key="1">
    <source>
        <dbReference type="Ensembl" id="ENSMMUP00000073231.1"/>
    </source>
</evidence>
<dbReference type="AlphaFoldDB" id="A0A5F8A8I4"/>
<reference evidence="1" key="4">
    <citation type="submission" date="2025-09" db="UniProtKB">
        <authorList>
            <consortium name="Ensembl"/>
        </authorList>
    </citation>
    <scope>IDENTIFICATION</scope>
    <source>
        <strain evidence="1">17573</strain>
    </source>
</reference>
<accession>A0A5F8A8I4</accession>
<name>A0A5F8A8I4_MACMU</name>
<dbReference type="PANTHER" id="PTHR12138:SF152">
    <property type="entry name" value="C2H2-TYPE DOMAIN-CONTAINING PROTEIN"/>
    <property type="match status" value="1"/>
</dbReference>
<dbReference type="InParanoid" id="A0A5F8A8I4"/>
<reference evidence="1" key="3">
    <citation type="submission" date="2025-08" db="UniProtKB">
        <authorList>
            <consortium name="Ensembl"/>
        </authorList>
    </citation>
    <scope>IDENTIFICATION</scope>
    <source>
        <strain evidence="1">17573</strain>
    </source>
</reference>
<reference evidence="2" key="1">
    <citation type="journal article" date="2007" name="Science">
        <title>Evolutionary and biomedical insights from the rhesus macaque genome.</title>
        <authorList>
            <person name="Gibbs R.A."/>
            <person name="Rogers J."/>
            <person name="Katze M.G."/>
            <person name="Bumgarner R."/>
            <person name="Weinstock G.M."/>
            <person name="Mardis E.R."/>
            <person name="Remington K.A."/>
            <person name="Strausberg R.L."/>
            <person name="Venter J.C."/>
            <person name="Wilson R.K."/>
            <person name="Batzer M.A."/>
            <person name="Bustamante C.D."/>
            <person name="Eichler E.E."/>
            <person name="Hahn M.W."/>
            <person name="Hardison R.C."/>
            <person name="Makova K.D."/>
            <person name="Miller W."/>
            <person name="Milosavljevic A."/>
            <person name="Palermo R.E."/>
            <person name="Siepel A."/>
            <person name="Sikela J.M."/>
            <person name="Attaway T."/>
            <person name="Bell S."/>
            <person name="Bernard K.E."/>
            <person name="Buhay C.J."/>
            <person name="Chandrabose M.N."/>
            <person name="Dao M."/>
            <person name="Davis C."/>
            <person name="Delehaunty K.D."/>
            <person name="Ding Y."/>
            <person name="Dinh H.H."/>
            <person name="Dugan-Rocha S."/>
            <person name="Fulton L.A."/>
            <person name="Gabisi R.A."/>
            <person name="Garner T.T."/>
            <person name="Godfrey J."/>
            <person name="Hawes A.C."/>
            <person name="Hernandez J."/>
            <person name="Hines S."/>
            <person name="Holder M."/>
            <person name="Hume J."/>
            <person name="Jhangiani S.N."/>
            <person name="Joshi V."/>
            <person name="Khan Z.M."/>
            <person name="Kirkness E.F."/>
            <person name="Cree A."/>
            <person name="Fowler R.G."/>
            <person name="Lee S."/>
            <person name="Lewis L.R."/>
            <person name="Li Z."/>
            <person name="Liu Y.-S."/>
            <person name="Moore S.M."/>
            <person name="Muzny D."/>
            <person name="Nazareth L.V."/>
            <person name="Ngo D.N."/>
            <person name="Okwuonu G.O."/>
            <person name="Pai G."/>
            <person name="Parker D."/>
            <person name="Paul H.A."/>
            <person name="Pfannkoch C."/>
            <person name="Pohl C.S."/>
            <person name="Rogers Y.-H.C."/>
            <person name="Ruiz S.J."/>
            <person name="Sabo A."/>
            <person name="Santibanez J."/>
            <person name="Schneider B.W."/>
            <person name="Smith S.M."/>
            <person name="Sodergren E."/>
            <person name="Svatek A.F."/>
            <person name="Utterback T.R."/>
            <person name="Vattathil S."/>
            <person name="Warren W."/>
            <person name="White C.S."/>
            <person name="Chinwalla A.T."/>
            <person name="Feng Y."/>
            <person name="Halpern A.L."/>
            <person name="Hillier L.W."/>
            <person name="Huang X."/>
            <person name="Minx P."/>
            <person name="Nelson J.O."/>
            <person name="Pepin K.H."/>
            <person name="Qin X."/>
            <person name="Sutton G.G."/>
            <person name="Venter E."/>
            <person name="Walenz B.P."/>
            <person name="Wallis J.W."/>
            <person name="Worley K.C."/>
            <person name="Yang S.-P."/>
            <person name="Jones S.M."/>
            <person name="Marra M.A."/>
            <person name="Rocchi M."/>
            <person name="Schein J.E."/>
            <person name="Baertsch R."/>
            <person name="Clarke L."/>
            <person name="Csuros M."/>
            <person name="Glasscock J."/>
            <person name="Harris R.A."/>
            <person name="Havlak P."/>
            <person name="Jackson A.R."/>
            <person name="Jiang H."/>
            <person name="Liu Y."/>
            <person name="Messina D.N."/>
            <person name="Shen Y."/>
            <person name="Song H.X.-Z."/>
            <person name="Wylie T."/>
            <person name="Zhang L."/>
            <person name="Birney E."/>
            <person name="Han K."/>
            <person name="Konkel M.K."/>
            <person name="Lee J."/>
            <person name="Smit A.F.A."/>
            <person name="Ullmer B."/>
            <person name="Wang H."/>
            <person name="Xing J."/>
            <person name="Burhans R."/>
            <person name="Cheng Z."/>
            <person name="Karro J.E."/>
            <person name="Ma J."/>
            <person name="Raney B."/>
            <person name="She X."/>
            <person name="Cox M.J."/>
            <person name="Demuth J.P."/>
            <person name="Dumas L.J."/>
            <person name="Han S.-G."/>
            <person name="Hopkins J."/>
            <person name="Karimpour-Fard A."/>
            <person name="Kim Y.H."/>
            <person name="Pollack J.R."/>
            <person name="Vinar T."/>
            <person name="Addo-Quaye C."/>
            <person name="Degenhardt J."/>
            <person name="Denby A."/>
            <person name="Hubisz M.J."/>
            <person name="Indap A."/>
            <person name="Kosiol C."/>
            <person name="Lahn B.T."/>
            <person name="Lawson H.A."/>
            <person name="Marklein A."/>
            <person name="Nielsen R."/>
            <person name="Vallender E.J."/>
            <person name="Clark A.G."/>
            <person name="Ferguson B."/>
            <person name="Hernandez R.D."/>
            <person name="Hirani K."/>
            <person name="Kehrer-Sawatzki H."/>
            <person name="Kolb J."/>
            <person name="Patil S."/>
            <person name="Pu L.-L."/>
            <person name="Ren Y."/>
            <person name="Smith D.G."/>
            <person name="Wheeler D.A."/>
            <person name="Schenck I."/>
            <person name="Ball E.V."/>
            <person name="Chen R."/>
            <person name="Cooper D.N."/>
            <person name="Giardine B."/>
            <person name="Hsu F."/>
            <person name="Kent W.J."/>
            <person name="Lesk A."/>
            <person name="Nelson D.L."/>
            <person name="O'brien W.E."/>
            <person name="Pruefer K."/>
            <person name="Stenson P.D."/>
            <person name="Wallace J.C."/>
            <person name="Ke H."/>
            <person name="Liu X.-M."/>
            <person name="Wang P."/>
            <person name="Xiang A.P."/>
            <person name="Yang F."/>
            <person name="Barber G.P."/>
            <person name="Haussler D."/>
            <person name="Karolchik D."/>
            <person name="Kern A.D."/>
            <person name="Kuhn R.M."/>
            <person name="Smith K.E."/>
            <person name="Zwieg A.S."/>
        </authorList>
    </citation>
    <scope>NUCLEOTIDE SEQUENCE [LARGE SCALE GENOMIC DNA]</scope>
    <source>
        <strain evidence="2">17573</strain>
    </source>
</reference>
<keyword evidence="2" id="KW-1185">Reference proteome</keyword>
<dbReference type="PRINTS" id="PR02045">
    <property type="entry name" value="F138DOMAIN"/>
</dbReference>
<reference evidence="1" key="2">
    <citation type="submission" date="2019-01" db="EMBL/GenBank/DDBJ databases">
        <authorList>
            <person name="Graves T."/>
            <person name="Eichler E.E."/>
            <person name="Wilson R.K."/>
        </authorList>
    </citation>
    <scope>NUCLEOTIDE SEQUENCE [LARGE SCALE GENOMIC DNA]</scope>
    <source>
        <strain evidence="1">17573</strain>
    </source>
</reference>
<evidence type="ECO:0000313" key="2">
    <source>
        <dbReference type="Proteomes" id="UP000006718"/>
    </source>
</evidence>
<dbReference type="Bgee" id="ENSMMUG00000062782">
    <property type="expression patterns" value="Expressed in adipose tissue and 11 other cell types or tissues"/>
</dbReference>
<dbReference type="GeneTree" id="ENSGT01150000286943"/>
<dbReference type="PANTHER" id="PTHR12138">
    <property type="entry name" value="PRIMATE-EXPANDED PROTEIN FAMILY"/>
    <property type="match status" value="1"/>
</dbReference>